<organism evidence="9 10">
    <name type="scientific">Legionella impletisoli</name>
    <dbReference type="NCBI Taxonomy" id="343510"/>
    <lineage>
        <taxon>Bacteria</taxon>
        <taxon>Pseudomonadati</taxon>
        <taxon>Pseudomonadota</taxon>
        <taxon>Gammaproteobacteria</taxon>
        <taxon>Legionellales</taxon>
        <taxon>Legionellaceae</taxon>
        <taxon>Legionella</taxon>
    </lineage>
</organism>
<evidence type="ECO:0000313" key="10">
    <source>
        <dbReference type="Proteomes" id="UP000630149"/>
    </source>
</evidence>
<protein>
    <submittedName>
        <fullName evidence="9">2-polyprenyl-6-methoxyphenol 4-hydroxylase</fullName>
    </submittedName>
</protein>
<gene>
    <name evidence="9" type="ORF">GCM10007966_14830</name>
</gene>
<proteinExistence type="inferred from homology"/>
<dbReference type="GO" id="GO:0019168">
    <property type="term" value="F:2-polyprenylphenol 6-hydroxylase activity"/>
    <property type="evidence" value="ECO:0007669"/>
    <property type="project" value="TreeGrafter"/>
</dbReference>
<feature type="domain" description="FAD-binding" evidence="8">
    <location>
        <begin position="7"/>
        <end position="308"/>
    </location>
</feature>
<dbReference type="NCBIfam" id="TIGR01988">
    <property type="entry name" value="Ubi-OHases"/>
    <property type="match status" value="1"/>
</dbReference>
<dbReference type="PANTHER" id="PTHR43876:SF7">
    <property type="entry name" value="UBIQUINONE BIOSYNTHESIS MONOOXYGENASE COQ6, MITOCHONDRIAL"/>
    <property type="match status" value="1"/>
</dbReference>
<evidence type="ECO:0000256" key="4">
    <source>
        <dbReference type="ARBA" id="ARBA00022630"/>
    </source>
</evidence>
<reference evidence="9" key="2">
    <citation type="submission" date="2020-09" db="EMBL/GenBank/DDBJ databases">
        <authorList>
            <person name="Sun Q."/>
            <person name="Ohkuma M."/>
        </authorList>
    </citation>
    <scope>NUCLEOTIDE SEQUENCE</scope>
    <source>
        <strain evidence="9">JCM 13919</strain>
    </source>
</reference>
<keyword evidence="7" id="KW-0503">Monooxygenase</keyword>
<comment type="pathway">
    <text evidence="2">Cofactor biosynthesis; ubiquinone biosynthesis.</text>
</comment>
<evidence type="ECO:0000256" key="1">
    <source>
        <dbReference type="ARBA" id="ARBA00001974"/>
    </source>
</evidence>
<dbReference type="GO" id="GO:0071949">
    <property type="term" value="F:FAD binding"/>
    <property type="evidence" value="ECO:0007669"/>
    <property type="project" value="InterPro"/>
</dbReference>
<comment type="caution">
    <text evidence="9">The sequence shown here is derived from an EMBL/GenBank/DDBJ whole genome shotgun (WGS) entry which is preliminary data.</text>
</comment>
<evidence type="ECO:0000313" key="9">
    <source>
        <dbReference type="EMBL" id="GGI87139.1"/>
    </source>
</evidence>
<evidence type="ECO:0000256" key="3">
    <source>
        <dbReference type="ARBA" id="ARBA00005349"/>
    </source>
</evidence>
<comment type="similarity">
    <text evidence="3">Belongs to the UbiH/COQ6 family.</text>
</comment>
<dbReference type="InterPro" id="IPR036188">
    <property type="entry name" value="FAD/NAD-bd_sf"/>
</dbReference>
<dbReference type="RefSeq" id="WP_229669356.1">
    <property type="nucleotide sequence ID" value="NZ_BMOB01000006.1"/>
</dbReference>
<dbReference type="PANTHER" id="PTHR43876">
    <property type="entry name" value="UBIQUINONE BIOSYNTHESIS MONOOXYGENASE COQ6, MITOCHONDRIAL"/>
    <property type="match status" value="1"/>
</dbReference>
<evidence type="ECO:0000256" key="6">
    <source>
        <dbReference type="ARBA" id="ARBA00023002"/>
    </source>
</evidence>
<dbReference type="Proteomes" id="UP000630149">
    <property type="component" value="Unassembled WGS sequence"/>
</dbReference>
<evidence type="ECO:0000256" key="5">
    <source>
        <dbReference type="ARBA" id="ARBA00022827"/>
    </source>
</evidence>
<dbReference type="EMBL" id="BMOB01000006">
    <property type="protein sequence ID" value="GGI87139.1"/>
    <property type="molecule type" value="Genomic_DNA"/>
</dbReference>
<sequence length="389" mass="43427">MMSKQWDVIVVGGGIVGLSVAIALAQRHYLVAIIDAQSLSPDLKHKTTRVYAVNQSSENLFAHLGIWPEISESDVSPYRHMHIWDAQNGACIDFDARMIGEARLGNIIREDVIKHALLQRAVALGITLIPNNKVCSIQHLDSGVRLTCEEGDFEAQLLIVSDGGLSKTRDKLGVTLTTWPYHQHALVATVCVEYPHEATAYQVFNADGPLAFLPLKDPHTCSIVWSTTPKRAERLLTLDEAQFNQELTQAFAAKLGLCELIDKRHQFPLVMRHANQYQGTRWLLMGDAAHTIHPLAGLGLNLGLEDVACWLDIIDRAKAPIWRSRYLREYQRARKYEVWKVIGMMQGLKTLFANPLPPIAMARGIGLNLCNQLPVIKRFFINQAGGNGF</sequence>
<dbReference type="PRINTS" id="PR00420">
    <property type="entry name" value="RNGMNOXGNASE"/>
</dbReference>
<dbReference type="SUPFAM" id="SSF51905">
    <property type="entry name" value="FAD/NAD(P)-binding domain"/>
    <property type="match status" value="1"/>
</dbReference>
<reference evidence="9" key="1">
    <citation type="journal article" date="2014" name="Int. J. Syst. Evol. Microbiol.">
        <title>Complete genome sequence of Corynebacterium casei LMG S-19264T (=DSM 44701T), isolated from a smear-ripened cheese.</title>
        <authorList>
            <consortium name="US DOE Joint Genome Institute (JGI-PGF)"/>
            <person name="Walter F."/>
            <person name="Albersmeier A."/>
            <person name="Kalinowski J."/>
            <person name="Ruckert C."/>
        </authorList>
    </citation>
    <scope>NUCLEOTIDE SEQUENCE</scope>
    <source>
        <strain evidence="9">JCM 13919</strain>
    </source>
</reference>
<keyword evidence="5" id="KW-0274">FAD</keyword>
<dbReference type="InterPro" id="IPR051205">
    <property type="entry name" value="UbiH/COQ6_monooxygenase"/>
</dbReference>
<keyword evidence="10" id="KW-1185">Reference proteome</keyword>
<dbReference type="Gene3D" id="3.50.50.60">
    <property type="entry name" value="FAD/NAD(P)-binding domain"/>
    <property type="match status" value="2"/>
</dbReference>
<keyword evidence="6" id="KW-0560">Oxidoreductase</keyword>
<dbReference type="InterPro" id="IPR002938">
    <property type="entry name" value="FAD-bd"/>
</dbReference>
<accession>A0A917NBS7</accession>
<evidence type="ECO:0000259" key="8">
    <source>
        <dbReference type="Pfam" id="PF01494"/>
    </source>
</evidence>
<dbReference type="Pfam" id="PF01494">
    <property type="entry name" value="FAD_binding_3"/>
    <property type="match status" value="1"/>
</dbReference>
<evidence type="ECO:0000256" key="2">
    <source>
        <dbReference type="ARBA" id="ARBA00004749"/>
    </source>
</evidence>
<keyword evidence="4" id="KW-0285">Flavoprotein</keyword>
<name>A0A917NBS7_9GAMM</name>
<evidence type="ECO:0000256" key="7">
    <source>
        <dbReference type="ARBA" id="ARBA00023033"/>
    </source>
</evidence>
<dbReference type="GO" id="GO:0006744">
    <property type="term" value="P:ubiquinone biosynthetic process"/>
    <property type="evidence" value="ECO:0007669"/>
    <property type="project" value="InterPro"/>
</dbReference>
<dbReference type="InterPro" id="IPR010971">
    <property type="entry name" value="UbiH/COQ6"/>
</dbReference>
<comment type="cofactor">
    <cofactor evidence="1">
        <name>FAD</name>
        <dbReference type="ChEBI" id="CHEBI:57692"/>
    </cofactor>
</comment>
<dbReference type="AlphaFoldDB" id="A0A917NBS7"/>